<dbReference type="InterPro" id="IPR008271">
    <property type="entry name" value="Ser/Thr_kinase_AS"/>
</dbReference>
<dbReference type="InterPro" id="IPR003613">
    <property type="entry name" value="Ubox_domain"/>
</dbReference>
<dbReference type="PROSITE" id="PS50011">
    <property type="entry name" value="PROTEIN_KINASE_DOM"/>
    <property type="match status" value="1"/>
</dbReference>
<dbReference type="GO" id="GO:0005524">
    <property type="term" value="F:ATP binding"/>
    <property type="evidence" value="ECO:0007669"/>
    <property type="project" value="UniProtKB-UniRule"/>
</dbReference>
<keyword evidence="9 10" id="KW-0067">ATP-binding</keyword>
<evidence type="ECO:0000313" key="15">
    <source>
        <dbReference type="EMBL" id="JAT52010.1"/>
    </source>
</evidence>
<keyword evidence="12" id="KW-0175">Coiled coil</keyword>
<evidence type="ECO:0000256" key="6">
    <source>
        <dbReference type="ARBA" id="ARBA00022741"/>
    </source>
</evidence>
<dbReference type="GO" id="GO:0016567">
    <property type="term" value="P:protein ubiquitination"/>
    <property type="evidence" value="ECO:0007669"/>
    <property type="project" value="UniProtKB-UniPathway"/>
</dbReference>
<evidence type="ECO:0000256" key="7">
    <source>
        <dbReference type="ARBA" id="ARBA00022777"/>
    </source>
</evidence>
<dbReference type="EMBL" id="GDJX01015926">
    <property type="protein sequence ID" value="JAT52010.1"/>
    <property type="molecule type" value="Transcribed_RNA"/>
</dbReference>
<evidence type="ECO:0000259" key="13">
    <source>
        <dbReference type="PROSITE" id="PS50011"/>
    </source>
</evidence>
<dbReference type="CDD" id="cd16655">
    <property type="entry name" value="RING-Ubox_WDSUB1-like"/>
    <property type="match status" value="1"/>
</dbReference>
<evidence type="ECO:0000256" key="11">
    <source>
        <dbReference type="RuleBase" id="RU000304"/>
    </source>
</evidence>
<evidence type="ECO:0000256" key="12">
    <source>
        <dbReference type="SAM" id="Coils"/>
    </source>
</evidence>
<comment type="similarity">
    <text evidence="11">Belongs to the protein kinase superfamily.</text>
</comment>
<evidence type="ECO:0000256" key="10">
    <source>
        <dbReference type="PROSITE-ProRule" id="PRU10141"/>
    </source>
</evidence>
<dbReference type="InterPro" id="IPR011009">
    <property type="entry name" value="Kinase-like_dom_sf"/>
</dbReference>
<dbReference type="InterPro" id="IPR000719">
    <property type="entry name" value="Prot_kinase_dom"/>
</dbReference>
<feature type="domain" description="U-box" evidence="14">
    <location>
        <begin position="386"/>
        <end position="460"/>
    </location>
</feature>
<name>A0A1D1YBK9_9ARAE</name>
<evidence type="ECO:0000256" key="4">
    <source>
        <dbReference type="ARBA" id="ARBA00022527"/>
    </source>
</evidence>
<evidence type="ECO:0000256" key="8">
    <source>
        <dbReference type="ARBA" id="ARBA00022786"/>
    </source>
</evidence>
<dbReference type="InterPro" id="IPR017441">
    <property type="entry name" value="Protein_kinase_ATP_BS"/>
</dbReference>
<protein>
    <recommendedName>
        <fullName evidence="3">RING-type E3 ubiquitin transferase</fullName>
        <ecNumber evidence="3">2.3.2.27</ecNumber>
    </recommendedName>
</protein>
<comment type="catalytic activity">
    <reaction evidence="1">
        <text>S-ubiquitinyl-[E2 ubiquitin-conjugating enzyme]-L-cysteine + [acceptor protein]-L-lysine = [E2 ubiquitin-conjugating enzyme]-L-cysteine + N(6)-ubiquitinyl-[acceptor protein]-L-lysine.</text>
        <dbReference type="EC" id="2.3.2.27"/>
    </reaction>
</comment>
<evidence type="ECO:0000256" key="3">
    <source>
        <dbReference type="ARBA" id="ARBA00012483"/>
    </source>
</evidence>
<evidence type="ECO:0000256" key="5">
    <source>
        <dbReference type="ARBA" id="ARBA00022679"/>
    </source>
</evidence>
<dbReference type="AlphaFoldDB" id="A0A1D1YBK9"/>
<evidence type="ECO:0000256" key="2">
    <source>
        <dbReference type="ARBA" id="ARBA00004906"/>
    </source>
</evidence>
<sequence length="462" mass="52643">MTERGEGEATPCEVDKKISNLHIRNPGLDNIVRDLEDKLKDKEELVDSLLRELEKLREKQEDEQKKADDLKRTVEVLESIFRTPKYSEFSYIELQQATNDFENSLKIGEGGYGSVYKGFLRHTTVAVKKLDCQSMQGLPEFYQEVDILTKVRHPNLVNFIGACSFPEPCLVYEFLPNGSLEDRLSRKDNTPPLSWQDRIRIATEICSALIFLHSNKPHSVVHGDLKPSNILLDAKLVTKVSDFGISRLLTQSSATTNVHHTEPKGTFPYIDPEFGHTGELTLSSDVYSFGVIILQLLTGRPALGMVKAVQDAFTSENLQNILDESAGEWPFLQAKRLACLGLECCKMDRRTRPRLEMEVWRVLEPMVKASSLESTSFHLKQADNNHIPSYFLCPILQEVMQDPQVSADGFTYEKEAIKGWFDSGHNTSPMTNLELPHHELLPNRALRSVIQEWLQQEYRHFP</sequence>
<dbReference type="PROSITE" id="PS51698">
    <property type="entry name" value="U_BOX"/>
    <property type="match status" value="1"/>
</dbReference>
<dbReference type="GO" id="GO:0061630">
    <property type="term" value="F:ubiquitin protein ligase activity"/>
    <property type="evidence" value="ECO:0007669"/>
    <property type="project" value="UniProtKB-EC"/>
</dbReference>
<dbReference type="Gene3D" id="3.30.40.10">
    <property type="entry name" value="Zinc/RING finger domain, C3HC4 (zinc finger)"/>
    <property type="match status" value="1"/>
</dbReference>
<dbReference type="Pfam" id="PF07714">
    <property type="entry name" value="PK_Tyr_Ser-Thr"/>
    <property type="match status" value="1"/>
</dbReference>
<dbReference type="Pfam" id="PF04564">
    <property type="entry name" value="U-box"/>
    <property type="match status" value="1"/>
</dbReference>
<keyword evidence="4 11" id="KW-0723">Serine/threonine-protein kinase</keyword>
<dbReference type="PROSITE" id="PS00107">
    <property type="entry name" value="PROTEIN_KINASE_ATP"/>
    <property type="match status" value="1"/>
</dbReference>
<dbReference type="InterPro" id="IPR001245">
    <property type="entry name" value="Ser-Thr/Tyr_kinase_cat_dom"/>
</dbReference>
<dbReference type="InterPro" id="IPR013083">
    <property type="entry name" value="Znf_RING/FYVE/PHD"/>
</dbReference>
<dbReference type="Gene3D" id="3.30.200.20">
    <property type="entry name" value="Phosphorylase Kinase, domain 1"/>
    <property type="match status" value="1"/>
</dbReference>
<comment type="pathway">
    <text evidence="2">Protein modification; protein ubiquitination.</text>
</comment>
<dbReference type="FunFam" id="3.30.200.20:FF:000162">
    <property type="entry name" value="Adenine nucleotide alpha hydrolase-like domain kinase"/>
    <property type="match status" value="1"/>
</dbReference>
<dbReference type="SMART" id="SM00220">
    <property type="entry name" value="S_TKc"/>
    <property type="match status" value="1"/>
</dbReference>
<dbReference type="PANTHER" id="PTHR45647:SF100">
    <property type="entry name" value="U-BOX DOMAIN-CONTAINING PROTEIN 33"/>
    <property type="match status" value="1"/>
</dbReference>
<keyword evidence="5" id="KW-0808">Transferase</keyword>
<proteinExistence type="inferred from homology"/>
<feature type="coiled-coil region" evidence="12">
    <location>
        <begin position="32"/>
        <end position="80"/>
    </location>
</feature>
<keyword evidence="8" id="KW-0833">Ubl conjugation pathway</keyword>
<evidence type="ECO:0000256" key="9">
    <source>
        <dbReference type="ARBA" id="ARBA00022840"/>
    </source>
</evidence>
<dbReference type="EC" id="2.3.2.27" evidence="3"/>
<reference evidence="15" key="1">
    <citation type="submission" date="2015-07" db="EMBL/GenBank/DDBJ databases">
        <title>Transcriptome Assembly of Anthurium amnicola.</title>
        <authorList>
            <person name="Suzuki J."/>
        </authorList>
    </citation>
    <scope>NUCLEOTIDE SEQUENCE</scope>
</reference>
<dbReference type="SUPFAM" id="SSF56112">
    <property type="entry name" value="Protein kinase-like (PK-like)"/>
    <property type="match status" value="1"/>
</dbReference>
<keyword evidence="7" id="KW-0418">Kinase</keyword>
<dbReference type="UniPathway" id="UPA00143"/>
<evidence type="ECO:0000259" key="14">
    <source>
        <dbReference type="PROSITE" id="PS51698"/>
    </source>
</evidence>
<keyword evidence="6 10" id="KW-0547">Nucleotide-binding</keyword>
<evidence type="ECO:0000256" key="1">
    <source>
        <dbReference type="ARBA" id="ARBA00000900"/>
    </source>
</evidence>
<dbReference type="PANTHER" id="PTHR45647">
    <property type="entry name" value="OS02G0152300 PROTEIN"/>
    <property type="match status" value="1"/>
</dbReference>
<gene>
    <name evidence="15" type="primary">PUB33_7</name>
    <name evidence="15" type="ORF">g.114738</name>
</gene>
<dbReference type="Gene3D" id="1.10.510.10">
    <property type="entry name" value="Transferase(Phosphotransferase) domain 1"/>
    <property type="match status" value="1"/>
</dbReference>
<accession>A0A1D1YBK9</accession>
<dbReference type="InterPro" id="IPR051348">
    <property type="entry name" value="U-box_ubiquitin_ligases"/>
</dbReference>
<dbReference type="SMART" id="SM00504">
    <property type="entry name" value="Ubox"/>
    <property type="match status" value="1"/>
</dbReference>
<feature type="binding site" evidence="10">
    <location>
        <position position="129"/>
    </location>
    <ligand>
        <name>ATP</name>
        <dbReference type="ChEBI" id="CHEBI:30616"/>
    </ligand>
</feature>
<feature type="domain" description="Protein kinase" evidence="13">
    <location>
        <begin position="101"/>
        <end position="367"/>
    </location>
</feature>
<organism evidence="15">
    <name type="scientific">Anthurium amnicola</name>
    <dbReference type="NCBI Taxonomy" id="1678845"/>
    <lineage>
        <taxon>Eukaryota</taxon>
        <taxon>Viridiplantae</taxon>
        <taxon>Streptophyta</taxon>
        <taxon>Embryophyta</taxon>
        <taxon>Tracheophyta</taxon>
        <taxon>Spermatophyta</taxon>
        <taxon>Magnoliopsida</taxon>
        <taxon>Liliopsida</taxon>
        <taxon>Araceae</taxon>
        <taxon>Pothoideae</taxon>
        <taxon>Potheae</taxon>
        <taxon>Anthurium</taxon>
    </lineage>
</organism>
<dbReference type="SUPFAM" id="SSF57850">
    <property type="entry name" value="RING/U-box"/>
    <property type="match status" value="1"/>
</dbReference>
<dbReference type="GO" id="GO:0004674">
    <property type="term" value="F:protein serine/threonine kinase activity"/>
    <property type="evidence" value="ECO:0007669"/>
    <property type="project" value="UniProtKB-KW"/>
</dbReference>
<dbReference type="PROSITE" id="PS00108">
    <property type="entry name" value="PROTEIN_KINASE_ST"/>
    <property type="match status" value="1"/>
</dbReference>